<sequence>MREIDIAGHRIADDSPAYVIAEIGHNHEGSLGKAEELFRKAAEAGASAAKLQKRNNGTLFTREMFNQPYTGKNSFGATYGEHREFLEFGHDEYAYLVKVAQELGIDFFATAFDIPSVDFLVELDMPAIKIASADVTNTPLLRYAAGTGKPLIVSTGGATMDEVRRAVETILPVNSRLALLQCTAVYPAAPEDLNLSVIETYRREFPEVVVGFSGHDLGNEASSLAYTVGARVIEKHFTLDQSRPGSDHHFSLDPPLLAELTASLERTRVTLGSPVKVCSEREAPAVRKMGKKLVAASDLAAGHTVTAADIAYRSPGDGMKPYRAGEVLGRVLVRPLPADGAFAPELLRPRTEAAEAGGGPAAAAPPSADPVG</sequence>
<evidence type="ECO:0000313" key="4">
    <source>
        <dbReference type="Proteomes" id="UP001519064"/>
    </source>
</evidence>
<dbReference type="SUPFAM" id="SSF51569">
    <property type="entry name" value="Aldolase"/>
    <property type="match status" value="1"/>
</dbReference>
<dbReference type="InterPro" id="IPR057736">
    <property type="entry name" value="SAF_PseI/NeuA/NeuB"/>
</dbReference>
<proteinExistence type="predicted"/>
<name>A0ABS3XJ23_9ACTN</name>
<protein>
    <submittedName>
        <fullName evidence="3">N-acetylneuraminate synthase family protein</fullName>
    </submittedName>
</protein>
<dbReference type="Pfam" id="PF08666">
    <property type="entry name" value="SAF"/>
    <property type="match status" value="1"/>
</dbReference>
<dbReference type="InterPro" id="IPR013785">
    <property type="entry name" value="Aldolase_TIM"/>
</dbReference>
<gene>
    <name evidence="3" type="ORF">ITI46_27715</name>
</gene>
<keyword evidence="4" id="KW-1185">Reference proteome</keyword>
<dbReference type="PANTHER" id="PTHR42966:SF1">
    <property type="entry name" value="SIALIC ACID SYNTHASE"/>
    <property type="match status" value="1"/>
</dbReference>
<dbReference type="PANTHER" id="PTHR42966">
    <property type="entry name" value="N-ACETYLNEURAMINATE SYNTHASE"/>
    <property type="match status" value="1"/>
</dbReference>
<evidence type="ECO:0000259" key="2">
    <source>
        <dbReference type="SMART" id="SM00858"/>
    </source>
</evidence>
<dbReference type="InterPro" id="IPR051690">
    <property type="entry name" value="PseI-like"/>
</dbReference>
<dbReference type="InterPro" id="IPR036732">
    <property type="entry name" value="AFP_Neu5c_C_sf"/>
</dbReference>
<dbReference type="SMART" id="SM00858">
    <property type="entry name" value="SAF"/>
    <property type="match status" value="1"/>
</dbReference>
<evidence type="ECO:0000313" key="3">
    <source>
        <dbReference type="EMBL" id="MBO8195407.1"/>
    </source>
</evidence>
<evidence type="ECO:0000256" key="1">
    <source>
        <dbReference type="SAM" id="MobiDB-lite"/>
    </source>
</evidence>
<dbReference type="Proteomes" id="UP001519064">
    <property type="component" value="Unassembled WGS sequence"/>
</dbReference>
<dbReference type="Pfam" id="PF03102">
    <property type="entry name" value="NeuB"/>
    <property type="match status" value="1"/>
</dbReference>
<dbReference type="SUPFAM" id="SSF51269">
    <property type="entry name" value="AFP III-like domain"/>
    <property type="match status" value="1"/>
</dbReference>
<reference evidence="3 4" key="1">
    <citation type="submission" date="2020-11" db="EMBL/GenBank/DDBJ databases">
        <title>Streptomyces spirodelae sp. nov., isolated from duckweed.</title>
        <authorList>
            <person name="Saimee Y."/>
            <person name="Duangmal K."/>
        </authorList>
    </citation>
    <scope>NUCLEOTIDE SEQUENCE [LARGE SCALE GENOMIC DNA]</scope>
    <source>
        <strain evidence="3 4">S16-07</strain>
    </source>
</reference>
<dbReference type="InterPro" id="IPR013974">
    <property type="entry name" value="SAF"/>
</dbReference>
<comment type="caution">
    <text evidence="3">The sequence shown here is derived from an EMBL/GenBank/DDBJ whole genome shotgun (WGS) entry which is preliminary data.</text>
</comment>
<dbReference type="Gene3D" id="3.20.20.70">
    <property type="entry name" value="Aldolase class I"/>
    <property type="match status" value="1"/>
</dbReference>
<dbReference type="InterPro" id="IPR013132">
    <property type="entry name" value="PseI/NeuA/B-like_N"/>
</dbReference>
<feature type="domain" description="SAF" evidence="2">
    <location>
        <begin position="290"/>
        <end position="348"/>
    </location>
</feature>
<feature type="region of interest" description="Disordered" evidence="1">
    <location>
        <begin position="348"/>
        <end position="372"/>
    </location>
</feature>
<organism evidence="3 4">
    <name type="scientific">Streptomyces oryzae</name>
    <dbReference type="NCBI Taxonomy" id="1434886"/>
    <lineage>
        <taxon>Bacteria</taxon>
        <taxon>Bacillati</taxon>
        <taxon>Actinomycetota</taxon>
        <taxon>Actinomycetes</taxon>
        <taxon>Kitasatosporales</taxon>
        <taxon>Streptomycetaceae</taxon>
        <taxon>Streptomyces</taxon>
    </lineage>
</organism>
<dbReference type="EMBL" id="JADKMA010000188">
    <property type="protein sequence ID" value="MBO8195407.1"/>
    <property type="molecule type" value="Genomic_DNA"/>
</dbReference>
<dbReference type="RefSeq" id="WP_209242642.1">
    <property type="nucleotide sequence ID" value="NZ_JADKMA010000188.1"/>
</dbReference>
<accession>A0ABS3XJ23</accession>
<dbReference type="CDD" id="cd11615">
    <property type="entry name" value="SAF_NeuB_like"/>
    <property type="match status" value="1"/>
</dbReference>
<dbReference type="Gene3D" id="3.90.1210.10">
    <property type="entry name" value="Antifreeze-like/N-acetylneuraminic acid synthase C-terminal domain"/>
    <property type="match status" value="1"/>
</dbReference>